<dbReference type="RefSeq" id="WP_137422929.1">
    <property type="nucleotide sequence ID" value="NZ_CP040098.1"/>
</dbReference>
<dbReference type="EMBL" id="CP040098">
    <property type="protein sequence ID" value="QCQ20959.1"/>
    <property type="molecule type" value="Genomic_DNA"/>
</dbReference>
<evidence type="ECO:0000313" key="1">
    <source>
        <dbReference type="EMBL" id="QCQ20959.1"/>
    </source>
</evidence>
<accession>A0A4P8KZI6</accession>
<keyword evidence="2" id="KW-1185">Reference proteome</keyword>
<proteinExistence type="predicted"/>
<reference evidence="1 2" key="1">
    <citation type="submission" date="2019-05" db="EMBL/GenBank/DDBJ databases">
        <title>The Complete Genome Sequence of the n-alkane-degrading Desulfoglaeba alkanexedens ALDC reveals multiple alkylsuccinate synthase gene clusters.</title>
        <authorList>
            <person name="Callaghan A.V."/>
            <person name="Davidova I.A."/>
            <person name="Duncan K.E."/>
            <person name="Morris B."/>
            <person name="McInerney M.J."/>
        </authorList>
    </citation>
    <scope>NUCLEOTIDE SEQUENCE [LARGE SCALE GENOMIC DNA]</scope>
    <source>
        <strain evidence="1 2">ALDC</strain>
    </source>
</reference>
<reference evidence="1 2" key="2">
    <citation type="submission" date="2019-05" db="EMBL/GenBank/DDBJ databases">
        <authorList>
            <person name="Suflita J.M."/>
            <person name="Marks C.R."/>
        </authorList>
    </citation>
    <scope>NUCLEOTIDE SEQUENCE [LARGE SCALE GENOMIC DNA]</scope>
    <source>
        <strain evidence="1 2">ALDC</strain>
    </source>
</reference>
<name>A0A4P8KZI6_9BACT</name>
<evidence type="ECO:0008006" key="3">
    <source>
        <dbReference type="Google" id="ProtNLM"/>
    </source>
</evidence>
<sequence length="61" mass="7049">MSIKELAIRTIQELPEEATWKDIQERINFVAGVRKALRELDEGKGIPHERIKEEFSESLIG</sequence>
<evidence type="ECO:0000313" key="2">
    <source>
        <dbReference type="Proteomes" id="UP000298602"/>
    </source>
</evidence>
<gene>
    <name evidence="1" type="ORF">FDQ92_01330</name>
</gene>
<dbReference type="Proteomes" id="UP000298602">
    <property type="component" value="Chromosome"/>
</dbReference>
<dbReference type="OrthoDB" id="5572369at2"/>
<organism evidence="1 2">
    <name type="scientific">Desulfoglaeba alkanexedens ALDC</name>
    <dbReference type="NCBI Taxonomy" id="980445"/>
    <lineage>
        <taxon>Bacteria</taxon>
        <taxon>Pseudomonadati</taxon>
        <taxon>Thermodesulfobacteriota</taxon>
        <taxon>Syntrophobacteria</taxon>
        <taxon>Syntrophobacterales</taxon>
        <taxon>Syntrophobacteraceae</taxon>
        <taxon>Desulfoglaeba</taxon>
    </lineage>
</organism>
<protein>
    <recommendedName>
        <fullName evidence="3">Addiction module protein</fullName>
    </recommendedName>
</protein>
<dbReference type="AlphaFoldDB" id="A0A4P8KZI6"/>
<dbReference type="KEGG" id="dax:FDQ92_01330"/>